<dbReference type="SMART" id="SM00726">
    <property type="entry name" value="UIM"/>
    <property type="match status" value="3"/>
</dbReference>
<dbReference type="PROSITE" id="PS00636">
    <property type="entry name" value="DNAJ_1"/>
    <property type="match status" value="3"/>
</dbReference>
<keyword evidence="5" id="KW-1185">Reference proteome</keyword>
<feature type="compositionally biased region" description="Basic and acidic residues" evidence="2">
    <location>
        <begin position="641"/>
        <end position="661"/>
    </location>
</feature>
<feature type="domain" description="J" evidence="3">
    <location>
        <begin position="1544"/>
        <end position="1610"/>
    </location>
</feature>
<dbReference type="InterPro" id="IPR036869">
    <property type="entry name" value="J_dom_sf"/>
</dbReference>
<evidence type="ECO:0000256" key="1">
    <source>
        <dbReference type="ARBA" id="ARBA00023186"/>
    </source>
</evidence>
<dbReference type="GO" id="GO:0030544">
    <property type="term" value="F:Hsp70 protein binding"/>
    <property type="evidence" value="ECO:0007669"/>
    <property type="project" value="InterPro"/>
</dbReference>
<dbReference type="InterPro" id="IPR001623">
    <property type="entry name" value="DnaJ_domain"/>
</dbReference>
<feature type="domain" description="J" evidence="3">
    <location>
        <begin position="1140"/>
        <end position="1206"/>
    </location>
</feature>
<feature type="region of interest" description="Disordered" evidence="2">
    <location>
        <begin position="1"/>
        <end position="20"/>
    </location>
</feature>
<feature type="non-terminal residue" evidence="4">
    <location>
        <position position="1"/>
    </location>
</feature>
<organism evidence="4 5">
    <name type="scientific">Ophiophagus hannah</name>
    <name type="common">King cobra</name>
    <name type="synonym">Naja hannah</name>
    <dbReference type="NCBI Taxonomy" id="8665"/>
    <lineage>
        <taxon>Eukaryota</taxon>
        <taxon>Metazoa</taxon>
        <taxon>Chordata</taxon>
        <taxon>Craniata</taxon>
        <taxon>Vertebrata</taxon>
        <taxon>Euteleostomi</taxon>
        <taxon>Lepidosauria</taxon>
        <taxon>Squamata</taxon>
        <taxon>Bifurcata</taxon>
        <taxon>Unidentata</taxon>
        <taxon>Episquamata</taxon>
        <taxon>Toxicofera</taxon>
        <taxon>Serpentes</taxon>
        <taxon>Colubroidea</taxon>
        <taxon>Elapidae</taxon>
        <taxon>Elapinae</taxon>
        <taxon>Ophiophagus</taxon>
    </lineage>
</organism>
<feature type="compositionally biased region" description="Basic residues" evidence="2">
    <location>
        <begin position="1420"/>
        <end position="1432"/>
    </location>
</feature>
<name>V8P9N7_OPHHA</name>
<feature type="compositionally biased region" description="Polar residues" evidence="2">
    <location>
        <begin position="276"/>
        <end position="286"/>
    </location>
</feature>
<feature type="compositionally biased region" description="Basic and acidic residues" evidence="2">
    <location>
        <begin position="691"/>
        <end position="714"/>
    </location>
</feature>
<evidence type="ECO:0000256" key="2">
    <source>
        <dbReference type="SAM" id="MobiDB-lite"/>
    </source>
</evidence>
<dbReference type="GO" id="GO:0005737">
    <property type="term" value="C:cytoplasm"/>
    <property type="evidence" value="ECO:0007669"/>
    <property type="project" value="UniProtKB-ARBA"/>
</dbReference>
<dbReference type="EMBL" id="AZIM01000489">
    <property type="protein sequence ID" value="ETE70728.1"/>
    <property type="molecule type" value="Genomic_DNA"/>
</dbReference>
<feature type="region of interest" description="Disordered" evidence="2">
    <location>
        <begin position="27"/>
        <end position="94"/>
    </location>
</feature>
<feature type="compositionally biased region" description="Basic and acidic residues" evidence="2">
    <location>
        <begin position="852"/>
        <end position="870"/>
    </location>
</feature>
<dbReference type="PRINTS" id="PR00625">
    <property type="entry name" value="JDOMAIN"/>
</dbReference>
<dbReference type="PANTHER" id="PTHR45168">
    <property type="entry name" value="DNAJ HOMOLOG SUBFAMILY B MEMBER 2"/>
    <property type="match status" value="1"/>
</dbReference>
<feature type="compositionally biased region" description="Basic residues" evidence="2">
    <location>
        <begin position="1793"/>
        <end position="1807"/>
    </location>
</feature>
<feature type="region of interest" description="Disordered" evidence="2">
    <location>
        <begin position="1731"/>
        <end position="1766"/>
    </location>
</feature>
<dbReference type="InterPro" id="IPR043183">
    <property type="entry name" value="DNJB2/6-like"/>
</dbReference>
<dbReference type="GO" id="GO:0051082">
    <property type="term" value="F:unfolded protein binding"/>
    <property type="evidence" value="ECO:0007669"/>
    <property type="project" value="InterPro"/>
</dbReference>
<dbReference type="Proteomes" id="UP000018936">
    <property type="component" value="Unassembled WGS sequence"/>
</dbReference>
<proteinExistence type="predicted"/>
<keyword evidence="1" id="KW-0143">Chaperone</keyword>
<feature type="compositionally biased region" description="Acidic residues" evidence="2">
    <location>
        <begin position="75"/>
        <end position="86"/>
    </location>
</feature>
<dbReference type="InterPro" id="IPR003903">
    <property type="entry name" value="UIM_dom"/>
</dbReference>
<feature type="compositionally biased region" description="Acidic residues" evidence="2">
    <location>
        <begin position="680"/>
        <end position="690"/>
    </location>
</feature>
<evidence type="ECO:0000313" key="4">
    <source>
        <dbReference type="EMBL" id="ETE70728.1"/>
    </source>
</evidence>
<feature type="compositionally biased region" description="Polar residues" evidence="2">
    <location>
        <begin position="320"/>
        <end position="333"/>
    </location>
</feature>
<feature type="compositionally biased region" description="Basic and acidic residues" evidence="2">
    <location>
        <begin position="761"/>
        <end position="778"/>
    </location>
</feature>
<evidence type="ECO:0000259" key="3">
    <source>
        <dbReference type="PROSITE" id="PS50076"/>
    </source>
</evidence>
<dbReference type="OrthoDB" id="10250354at2759"/>
<sequence>MTCVSMVADEEESNKLKAVDKGIQAEAESVPKYKEDCGSGLEPKSETDDEEDESLDEYESYDRWNSPCRGYEAGKEEEEEEEEEPYEYPSSSLYDSQYGSSPCTVYGTASTSPSPQYYVKKYGTYYTYITSPIYEPTKPYELYDSHYGYEWSPADESHYDYELSPPPESQYIYETSLGHKSRYSYDGHSPYEWHYGYETPPIYETQDESKTSPECESPYECDCCPAYDWPTQQNESDTKGTSTPEYEIPANWNKLEKNCKSPLGSTGSEDKPDPSLRSNDNPQTLKGLSDGHCPVVESKSPLGHSEGSPNSVRATPPNSPTVSSSDEQGNNPQAHPPNGISKLSSDNTDGLLSGVRKFLDGTRKLLCRGNHLPKDQSPEGAKWISQLPNINSSPQRGLHGSGSCLLHGNNLCLDNPSKPRRQRSPGMGQGIPPLLSRRGYWTRGGMTPHLPDISSRVPSSVNRFPDQLSNHLRLHMGLPNLVNGHDHLYRKKALRWHPDKNPENKQYAEQRFKEISEAYEVLSDKNKRDVYDVYGKDGLMGRGKPGGSAGSNIGSEYMFHFRSAHDVFRDFFGGRDPFFGDPMAFTGCIGGKGFSFYSSSTNFFNGKQITTKRIIEDGQERVEVEENGELKSVVVNGVLSAHEKPKDSSPRKEESHTKLEKQSIQGTESTSEKDSGSCYEYEDSTFESIDESSHSEDNRSLEFEESRSESKSESNSEISESGELSADSESEFNYSEPSKSLPVSVQEKSQPMTKQNTLSIKEADFQARNDLRRLDRRNGLQTEMKTGSGVKSELCTKNRKFSREPLSENSENCNGKRKAQTEKNRLYKEKFKQDENLEFQIGFPELETEDYSGERKRLAIKKKEQNEKFEHHGKKKFQKGKSDGLPGKLQMKKPPAEKSRFCPKGDLDTRTGQPTGQKQRFDQPDSCPGYMRPTRKYIISLSPQKGAQNGKADVQSQKSELKVGKARHPQKKEIQTRRSKLHAGKSKVNIQKNDLHAIKNSMDGQRGEPLAGKSKINVGKSGWPDGRVKKTVPEARERDVENSRPAYTWKVPATVWFGPAENASGFPFGGMTELLYGQTALSDKRKPYGTNPALRNNQGSNIQAWNRINQLHLKKNYLPHIGVSFQERKNWSPHINNPTEIYTSDVSSSCPRCSQCWCKYRKNALKWHPDKNPGNKEYAERKFKEIAEAYEVLSDDYKRDLYDLYGVEGLLNLSTGTGACPSSTGTPDLFTFRDADEVFREFFEGQDPFTEILEDFSSYTDAPGGISTWTMPGSATFSYCSYNAPGQTDFYTTFGPGAELGIGFRSISTSTKYVNGKRITTKRILEHGGEKVEIDENGLLKVEEIQDPCSNLTATVEPIQQEQPEVLSSAADIWPLPRSQSADFSYAYPSNEDKQLHRAMAYSLSEMENVGQYLALSQGSKKRRGTTRRTHSRTLGPSEEVASAPLAIRAKSPGAGDNIEKQRKYKPPEVPKVPKVEIIVEVPKSPAVKDRAVPNDVQYVFPEIVPSRRERESIIGGSPLSVVEAVSASVTSSQQRQEVDTMVDYYEALGVPRNASPDDIKKAYRKKALQWHPDKNPDNKENAEQKFKEIAEAYEVLSDKSKREVYDRYGKEGLIGAAGSAGSRAQPGPEFTFTFRSAHDVFREFFGGRDPFADFFEFFATSLGPGLNAGMGFRSVSTSTRFINGKRITTKRIIENGQEKVEVEEDGELKSIQINGIPDDLALGLELSRREQQALQNRGPPPSPPVTSPQHPPPKRPSPSSSPVILYTDSDEEDEDLQLAMAYSLSEMEAKSQHRAGARSPTKKQSKGKSQLPQGSLVMDSQAGGPSKSPAGSVGGAGKGRGKTRDPSPKKKKDTQCRLL</sequence>
<dbReference type="Gene3D" id="1.10.287.110">
    <property type="entry name" value="DnaJ domain"/>
    <property type="match status" value="3"/>
</dbReference>
<dbReference type="FunFam" id="1.10.287.110:FF:000021">
    <property type="entry name" value="DnaJ (Hsp40) homolog, subfamily B, member 2"/>
    <property type="match status" value="3"/>
</dbReference>
<feature type="compositionally biased region" description="Low complexity" evidence="2">
    <location>
        <begin position="1823"/>
        <end position="1832"/>
    </location>
</feature>
<feature type="region of interest" description="Disordered" evidence="2">
    <location>
        <begin position="635"/>
        <end position="827"/>
    </location>
</feature>
<accession>V8P9N7</accession>
<feature type="domain" description="J" evidence="3">
    <location>
        <begin position="467"/>
        <end position="535"/>
    </location>
</feature>
<feature type="region of interest" description="Disordered" evidence="2">
    <location>
        <begin position="843"/>
        <end position="986"/>
    </location>
</feature>
<dbReference type="Pfam" id="PF00226">
    <property type="entry name" value="DnaJ"/>
    <property type="match status" value="3"/>
</dbReference>
<feature type="region of interest" description="Disordered" evidence="2">
    <location>
        <begin position="233"/>
        <end position="348"/>
    </location>
</feature>
<evidence type="ECO:0000313" key="5">
    <source>
        <dbReference type="Proteomes" id="UP000018936"/>
    </source>
</evidence>
<feature type="compositionally biased region" description="Polar residues" evidence="2">
    <location>
        <begin position="731"/>
        <end position="759"/>
    </location>
</feature>
<feature type="compositionally biased region" description="Polar residues" evidence="2">
    <location>
        <begin position="233"/>
        <end position="244"/>
    </location>
</feature>
<dbReference type="Pfam" id="PF23625">
    <property type="entry name" value="UIM_2"/>
    <property type="match status" value="2"/>
</dbReference>
<dbReference type="CDD" id="cd06257">
    <property type="entry name" value="DnaJ"/>
    <property type="match status" value="3"/>
</dbReference>
<feature type="region of interest" description="Disordered" evidence="2">
    <location>
        <begin position="1785"/>
        <end position="1860"/>
    </location>
</feature>
<protein>
    <submittedName>
        <fullName evidence="4">DnaJ-like subfamily B member 6</fullName>
    </submittedName>
</protein>
<feature type="region of interest" description="Disordered" evidence="2">
    <location>
        <begin position="1001"/>
        <end position="1028"/>
    </location>
</feature>
<feature type="compositionally biased region" description="Basic and acidic residues" evidence="2">
    <location>
        <begin position="894"/>
        <end position="909"/>
    </location>
</feature>
<dbReference type="SUPFAM" id="SSF46565">
    <property type="entry name" value="Chaperone J-domain"/>
    <property type="match status" value="3"/>
</dbReference>
<dbReference type="InterPro" id="IPR018253">
    <property type="entry name" value="DnaJ_domain_CS"/>
</dbReference>
<dbReference type="SMART" id="SM00271">
    <property type="entry name" value="DnaJ"/>
    <property type="match status" value="3"/>
</dbReference>
<dbReference type="Gene3D" id="6.10.140.100">
    <property type="match status" value="1"/>
</dbReference>
<gene>
    <name evidence="4" type="primary">Dnajb6</name>
    <name evidence="4" type="ORF">L345_03459</name>
</gene>
<feature type="compositionally biased region" description="Pro residues" evidence="2">
    <location>
        <begin position="1739"/>
        <end position="1757"/>
    </location>
</feature>
<dbReference type="PROSITE" id="PS50330">
    <property type="entry name" value="UIM"/>
    <property type="match status" value="1"/>
</dbReference>
<reference evidence="4 5" key="1">
    <citation type="journal article" date="2013" name="Proc. Natl. Acad. Sci. U.S.A.">
        <title>The king cobra genome reveals dynamic gene evolution and adaptation in the snake venom system.</title>
        <authorList>
            <person name="Vonk F.J."/>
            <person name="Casewell N.R."/>
            <person name="Henkel C.V."/>
            <person name="Heimberg A.M."/>
            <person name="Jansen H.J."/>
            <person name="McCleary R.J."/>
            <person name="Kerkkamp H.M."/>
            <person name="Vos R.A."/>
            <person name="Guerreiro I."/>
            <person name="Calvete J.J."/>
            <person name="Wuster W."/>
            <person name="Woods A.E."/>
            <person name="Logan J.M."/>
            <person name="Harrison R.A."/>
            <person name="Castoe T.A."/>
            <person name="de Koning A.P."/>
            <person name="Pollock D.D."/>
            <person name="Yandell M."/>
            <person name="Calderon D."/>
            <person name="Renjifo C."/>
            <person name="Currier R.B."/>
            <person name="Salgado D."/>
            <person name="Pla D."/>
            <person name="Sanz L."/>
            <person name="Hyder A.S."/>
            <person name="Ribeiro J.M."/>
            <person name="Arntzen J.W."/>
            <person name="van den Thillart G.E."/>
            <person name="Boetzer M."/>
            <person name="Pirovano W."/>
            <person name="Dirks R.P."/>
            <person name="Spaink H.P."/>
            <person name="Duboule D."/>
            <person name="McGlinn E."/>
            <person name="Kini R.M."/>
            <person name="Richardson M.K."/>
        </authorList>
    </citation>
    <scope>NUCLEOTIDE SEQUENCE</scope>
    <source>
        <tissue evidence="4">Blood</tissue>
    </source>
</reference>
<feature type="compositionally biased region" description="Low complexity" evidence="2">
    <location>
        <begin position="715"/>
        <end position="725"/>
    </location>
</feature>
<feature type="compositionally biased region" description="Acidic residues" evidence="2">
    <location>
        <begin position="47"/>
        <end position="59"/>
    </location>
</feature>
<feature type="region of interest" description="Disordered" evidence="2">
    <location>
        <begin position="1417"/>
        <end position="1442"/>
    </location>
</feature>
<dbReference type="PANTHER" id="PTHR45168:SF1">
    <property type="entry name" value="DNAJ HOMOLOG SUBFAMILY B MEMBER 2"/>
    <property type="match status" value="1"/>
</dbReference>
<comment type="caution">
    <text evidence="4">The sequence shown here is derived from an EMBL/GenBank/DDBJ whole genome shotgun (WGS) entry which is preliminary data.</text>
</comment>
<dbReference type="PROSITE" id="PS50076">
    <property type="entry name" value="DNAJ_2"/>
    <property type="match status" value="3"/>
</dbReference>